<reference evidence="1" key="1">
    <citation type="journal article" date="2023" name="GigaByte">
        <title>Genome assembly of the bearded iris, Iris pallida Lam.</title>
        <authorList>
            <person name="Bruccoleri R.E."/>
            <person name="Oakeley E.J."/>
            <person name="Faust A.M.E."/>
            <person name="Altorfer M."/>
            <person name="Dessus-Babus S."/>
            <person name="Burckhardt D."/>
            <person name="Oertli M."/>
            <person name="Naumann U."/>
            <person name="Petersen F."/>
            <person name="Wong J."/>
        </authorList>
    </citation>
    <scope>NUCLEOTIDE SEQUENCE</scope>
    <source>
        <strain evidence="1">GSM-AAB239-AS_SAM_17_03QT</strain>
    </source>
</reference>
<sequence>MANTRSVITLVSRRWICSDLPWWLPLARPESSPCAPPTIGGSSPHPRLFEHSGFNGTACIIVWGHLVDITSYLFMLTRPSRTSTPTKLRRDTTRPAQDTETQIHTTPTLVCFTIFLEYPIHARGYVFNIIRNIFELLGQENG</sequence>
<evidence type="ECO:0000313" key="1">
    <source>
        <dbReference type="EMBL" id="KAJ6852577.1"/>
    </source>
</evidence>
<evidence type="ECO:0000313" key="2">
    <source>
        <dbReference type="Proteomes" id="UP001140949"/>
    </source>
</evidence>
<protein>
    <submittedName>
        <fullName evidence="1">Uncharacterized protein</fullName>
    </submittedName>
</protein>
<proteinExistence type="predicted"/>
<keyword evidence="2" id="KW-1185">Reference proteome</keyword>
<dbReference type="Proteomes" id="UP001140949">
    <property type="component" value="Unassembled WGS sequence"/>
</dbReference>
<comment type="caution">
    <text evidence="1">The sequence shown here is derived from an EMBL/GenBank/DDBJ whole genome shotgun (WGS) entry which is preliminary data.</text>
</comment>
<accession>A0AAX6IIE5</accession>
<gene>
    <name evidence="1" type="ORF">M6B38_254285</name>
</gene>
<reference evidence="1" key="2">
    <citation type="submission" date="2023-04" db="EMBL/GenBank/DDBJ databases">
        <authorList>
            <person name="Bruccoleri R.E."/>
            <person name="Oakeley E.J."/>
            <person name="Faust A.-M."/>
            <person name="Dessus-Babus S."/>
            <person name="Altorfer M."/>
            <person name="Burckhardt D."/>
            <person name="Oertli M."/>
            <person name="Naumann U."/>
            <person name="Petersen F."/>
            <person name="Wong J."/>
        </authorList>
    </citation>
    <scope>NUCLEOTIDE SEQUENCE</scope>
    <source>
        <strain evidence="1">GSM-AAB239-AS_SAM_17_03QT</strain>
        <tissue evidence="1">Leaf</tissue>
    </source>
</reference>
<dbReference type="EMBL" id="JANAVB010001799">
    <property type="protein sequence ID" value="KAJ6852577.1"/>
    <property type="molecule type" value="Genomic_DNA"/>
</dbReference>
<dbReference type="AlphaFoldDB" id="A0AAX6IIE5"/>
<name>A0AAX6IIE5_IRIPA</name>
<organism evidence="1 2">
    <name type="scientific">Iris pallida</name>
    <name type="common">Sweet iris</name>
    <dbReference type="NCBI Taxonomy" id="29817"/>
    <lineage>
        <taxon>Eukaryota</taxon>
        <taxon>Viridiplantae</taxon>
        <taxon>Streptophyta</taxon>
        <taxon>Embryophyta</taxon>
        <taxon>Tracheophyta</taxon>
        <taxon>Spermatophyta</taxon>
        <taxon>Magnoliopsida</taxon>
        <taxon>Liliopsida</taxon>
        <taxon>Asparagales</taxon>
        <taxon>Iridaceae</taxon>
        <taxon>Iridoideae</taxon>
        <taxon>Irideae</taxon>
        <taxon>Iris</taxon>
    </lineage>
</organism>